<evidence type="ECO:0000313" key="1">
    <source>
        <dbReference type="EMBL" id="VDO98037.1"/>
    </source>
</evidence>
<accession>A0A183FZ30</accession>
<dbReference type="EMBL" id="UZAH01028148">
    <property type="protein sequence ID" value="VDO98037.1"/>
    <property type="molecule type" value="Genomic_DNA"/>
</dbReference>
<name>A0A183FZ30_HELPZ</name>
<gene>
    <name evidence="1" type="ORF">HPBE_LOCUS13969</name>
</gene>
<protein>
    <submittedName>
        <fullName evidence="3">SLC12 domain-containing protein</fullName>
    </submittedName>
</protein>
<dbReference type="Proteomes" id="UP000050761">
    <property type="component" value="Unassembled WGS sequence"/>
</dbReference>
<organism evidence="2 3">
    <name type="scientific">Heligmosomoides polygyrus</name>
    <name type="common">Parasitic roundworm</name>
    <dbReference type="NCBI Taxonomy" id="6339"/>
    <lineage>
        <taxon>Eukaryota</taxon>
        <taxon>Metazoa</taxon>
        <taxon>Ecdysozoa</taxon>
        <taxon>Nematoda</taxon>
        <taxon>Chromadorea</taxon>
        <taxon>Rhabditida</taxon>
        <taxon>Rhabditina</taxon>
        <taxon>Rhabditomorpha</taxon>
        <taxon>Strongyloidea</taxon>
        <taxon>Heligmosomidae</taxon>
        <taxon>Heligmosomoides</taxon>
    </lineage>
</organism>
<keyword evidence="2" id="KW-1185">Reference proteome</keyword>
<accession>A0A3P8AM79</accession>
<dbReference type="WBParaSite" id="HPBE_0001396801-mRNA-1">
    <property type="protein sequence ID" value="HPBE_0001396801-mRNA-1"/>
    <property type="gene ID" value="HPBE_0001396801"/>
</dbReference>
<proteinExistence type="predicted"/>
<reference evidence="3" key="2">
    <citation type="submission" date="2019-09" db="UniProtKB">
        <authorList>
            <consortium name="WormBaseParasite"/>
        </authorList>
    </citation>
    <scope>IDENTIFICATION</scope>
</reference>
<reference evidence="1 2" key="1">
    <citation type="submission" date="2018-11" db="EMBL/GenBank/DDBJ databases">
        <authorList>
            <consortium name="Pathogen Informatics"/>
        </authorList>
    </citation>
    <scope>NUCLEOTIDE SEQUENCE [LARGE SCALE GENOMIC DNA]</scope>
</reference>
<evidence type="ECO:0000313" key="2">
    <source>
        <dbReference type="Proteomes" id="UP000050761"/>
    </source>
</evidence>
<sequence>MSELTDRIKQMGTIVLAQGNLNEVDLSRLDDWDGHLLLAVACAKLRVEKGANEWVPYFTALLTHDGSHLAATTNNRVDIVIAQLNYLTNGGIRYALSQSWKEIVIQTAEKSNFVILPSGFRSYGRALSPKEGVVVCIYNSLQDVSKIVKRRCSIGKCIFVTSTTDTAVTKNQRDRLAMTLTRLARNGTKLVCICGPKDEKAWDENRRSAAEMFDLIREVSAAMKSNIVVQYGQVPLMTERFATMGSIARNSCEEAYSAVLTKEFHVILEEYVAGHPPQTLFDMFQNIADRRSV</sequence>
<dbReference type="AlphaFoldDB" id="A0A183FZ30"/>
<evidence type="ECO:0000313" key="3">
    <source>
        <dbReference type="WBParaSite" id="HPBE_0001396801-mRNA-1"/>
    </source>
</evidence>